<keyword evidence="4" id="KW-1185">Reference proteome</keyword>
<gene>
    <name evidence="3" type="ORF">DSM104440_01858</name>
</gene>
<dbReference type="KEGG" id="upl:DSM104440_01858"/>
<evidence type="ECO:0000256" key="1">
    <source>
        <dbReference type="SAM" id="MobiDB-lite"/>
    </source>
</evidence>
<dbReference type="SUPFAM" id="SSF75708">
    <property type="entry name" value="Chemotaxis phosphatase CheZ"/>
    <property type="match status" value="1"/>
</dbReference>
<organism evidence="3 4">
    <name type="scientific">Usitatibacter palustris</name>
    <dbReference type="NCBI Taxonomy" id="2732487"/>
    <lineage>
        <taxon>Bacteria</taxon>
        <taxon>Pseudomonadati</taxon>
        <taxon>Pseudomonadota</taxon>
        <taxon>Betaproteobacteria</taxon>
        <taxon>Nitrosomonadales</taxon>
        <taxon>Usitatibacteraceae</taxon>
        <taxon>Usitatibacter</taxon>
    </lineage>
</organism>
<keyword evidence="2" id="KW-1133">Transmembrane helix</keyword>
<keyword evidence="2" id="KW-0812">Transmembrane</keyword>
<feature type="compositionally biased region" description="Basic and acidic residues" evidence="1">
    <location>
        <begin position="434"/>
        <end position="445"/>
    </location>
</feature>
<feature type="region of interest" description="Disordered" evidence="1">
    <location>
        <begin position="407"/>
        <end position="445"/>
    </location>
</feature>
<evidence type="ECO:0000313" key="4">
    <source>
        <dbReference type="Proteomes" id="UP000503096"/>
    </source>
</evidence>
<dbReference type="AlphaFoldDB" id="A0A6M4H6Q4"/>
<dbReference type="InParanoid" id="A0A6M4H6Q4"/>
<feature type="transmembrane region" description="Helical" evidence="2">
    <location>
        <begin position="12"/>
        <end position="30"/>
    </location>
</feature>
<keyword evidence="2" id="KW-0472">Membrane</keyword>
<dbReference type="Proteomes" id="UP000503096">
    <property type="component" value="Chromosome"/>
</dbReference>
<sequence>MKRYVAFAASHPYLLAALCVVLFLPWVWMAALVPPWALLTSLALVPLAAFLALVLVVKDVSLDDTLEGGSEEDLLKWRKRTRLFQQVVIGLDTMLSRWDTASKANQKNLEIMGESVEEVIKLTETAVSEISRNFRVVVARAREQTDAAMSLLKRDQHGAAGGILSLPEFIQAYDQQLVNVTSHMTGFSEAADEMARHQSRISEHAAVMDRTMDELRDMASQISRIALDGSVAMTSQEVNPRNFIEMTDRIRGISAQAHELTRKARQGLEAIGDEVRQGNRRTTQVADAARRAVDTARSEVSALSSSTIEQTNQIETTLTRINVLSVEIQKDIDSIIVAMQFQDITRQKLEKLRQPILGAASDSLSLLSHETRALLQRDLYRAVRAYAESAIRPTGAGTDRERVQQAVELAAGQLDEAGDAHGAVPAPSASPAQDGKKSSDKVEIF</sequence>
<accession>A0A6M4H6Q4</accession>
<evidence type="ECO:0008006" key="5">
    <source>
        <dbReference type="Google" id="ProtNLM"/>
    </source>
</evidence>
<dbReference type="RefSeq" id="WP_171161979.1">
    <property type="nucleotide sequence ID" value="NZ_CP053073.1"/>
</dbReference>
<dbReference type="EMBL" id="CP053073">
    <property type="protein sequence ID" value="QJR15042.1"/>
    <property type="molecule type" value="Genomic_DNA"/>
</dbReference>
<dbReference type="Gene3D" id="1.10.287.500">
    <property type="entry name" value="Helix hairpin bin"/>
    <property type="match status" value="1"/>
</dbReference>
<evidence type="ECO:0000313" key="3">
    <source>
        <dbReference type="EMBL" id="QJR15042.1"/>
    </source>
</evidence>
<protein>
    <recommendedName>
        <fullName evidence="5">Methyl-accepting chemotaxis protein</fullName>
    </recommendedName>
</protein>
<proteinExistence type="predicted"/>
<name>A0A6M4H6Q4_9PROT</name>
<feature type="transmembrane region" description="Helical" evidence="2">
    <location>
        <begin position="36"/>
        <end position="57"/>
    </location>
</feature>
<reference evidence="3 4" key="1">
    <citation type="submission" date="2020-04" db="EMBL/GenBank/DDBJ databases">
        <title>Usitatibacter rugosus gen. nov., sp. nov. and Usitatibacter palustris sp. nov., novel members of Usitatibacteraceae fam. nov. within the order Nitrosomonadales isolated from soil.</title>
        <authorList>
            <person name="Huber K.J."/>
            <person name="Neumann-Schaal M."/>
            <person name="Geppert A."/>
            <person name="Luckner M."/>
            <person name="Wanner G."/>
            <person name="Overmann J."/>
        </authorList>
    </citation>
    <scope>NUCLEOTIDE SEQUENCE [LARGE SCALE GENOMIC DNA]</scope>
    <source>
        <strain evidence="3 4">Swamp67</strain>
    </source>
</reference>
<evidence type="ECO:0000256" key="2">
    <source>
        <dbReference type="SAM" id="Phobius"/>
    </source>
</evidence>